<sequence>MESQPTRSDNESSQKKRVRYGSQPPVGLMSGAEVSRWLLEAVKEEKRLAKIELAENRRIAAEKFGSKPSTDKQPAPSVHRGCKYRLPSSVPIAIPKIPYNPFDYLWFHQQLRLHEVYMTMNAPKKLTKAIRNLVDIVFQLGFLYDLEYDLYDSDFGEKEDKQCPICSCSPEEVNQEIKIEVVQETIHNNIIYEPDKNLSYEPGTVHLY</sequence>
<organism evidence="2 3">
    <name type="scientific">Thalictrum thalictroides</name>
    <name type="common">Rue-anemone</name>
    <name type="synonym">Anemone thalictroides</name>
    <dbReference type="NCBI Taxonomy" id="46969"/>
    <lineage>
        <taxon>Eukaryota</taxon>
        <taxon>Viridiplantae</taxon>
        <taxon>Streptophyta</taxon>
        <taxon>Embryophyta</taxon>
        <taxon>Tracheophyta</taxon>
        <taxon>Spermatophyta</taxon>
        <taxon>Magnoliopsida</taxon>
        <taxon>Ranunculales</taxon>
        <taxon>Ranunculaceae</taxon>
        <taxon>Thalictroideae</taxon>
        <taxon>Thalictrum</taxon>
    </lineage>
</organism>
<dbReference type="Proteomes" id="UP000554482">
    <property type="component" value="Unassembled WGS sequence"/>
</dbReference>
<dbReference type="OrthoDB" id="10391292at2759"/>
<feature type="region of interest" description="Disordered" evidence="1">
    <location>
        <begin position="1"/>
        <end position="26"/>
    </location>
</feature>
<name>A0A7J6VEH1_THATH</name>
<gene>
    <name evidence="2" type="ORF">FRX31_027119</name>
</gene>
<proteinExistence type="predicted"/>
<dbReference type="AlphaFoldDB" id="A0A7J6VEH1"/>
<evidence type="ECO:0000313" key="3">
    <source>
        <dbReference type="Proteomes" id="UP000554482"/>
    </source>
</evidence>
<evidence type="ECO:0000313" key="2">
    <source>
        <dbReference type="EMBL" id="KAF5183293.1"/>
    </source>
</evidence>
<dbReference type="EMBL" id="JABWDY010033633">
    <property type="protein sequence ID" value="KAF5183293.1"/>
    <property type="molecule type" value="Genomic_DNA"/>
</dbReference>
<accession>A0A7J6VEH1</accession>
<protein>
    <submittedName>
        <fullName evidence="2">Uncharacterized protein</fullName>
    </submittedName>
</protein>
<reference evidence="2 3" key="1">
    <citation type="submission" date="2020-06" db="EMBL/GenBank/DDBJ databases">
        <title>Transcriptomic and genomic resources for Thalictrum thalictroides and T. hernandezii: Facilitating candidate gene discovery in an emerging model plant lineage.</title>
        <authorList>
            <person name="Arias T."/>
            <person name="Riano-Pachon D.M."/>
            <person name="Di Stilio V.S."/>
        </authorList>
    </citation>
    <scope>NUCLEOTIDE SEQUENCE [LARGE SCALE GENOMIC DNA]</scope>
    <source>
        <strain evidence="3">cv. WT478/WT964</strain>
        <tissue evidence="2">Leaves</tissue>
    </source>
</reference>
<keyword evidence="3" id="KW-1185">Reference proteome</keyword>
<comment type="caution">
    <text evidence="2">The sequence shown here is derived from an EMBL/GenBank/DDBJ whole genome shotgun (WGS) entry which is preliminary data.</text>
</comment>
<evidence type="ECO:0000256" key="1">
    <source>
        <dbReference type="SAM" id="MobiDB-lite"/>
    </source>
</evidence>